<sequence length="421" mass="44496">MHIQNTSRHSINLRRVVVTGMGIVSCLGNSPAHVLQALREGRSGIGLNQAYAQAGLRSHVSGQLDVDLEQIDRRHRRFMGDAAAYAYLSMRDAIADAGLEPSQVSNPRTGCVMGSGGGSSEDIVEANRLLTEQGIRKVGPYRVPRTMTSTVSACMASFFAIKGLNYSIASACATSAHCIGHAFEQIQFGKQDVVFAGGAEAEHVSQSCMFDAMGAFSTGYNHVPTQASRPYDVARDGFVISGGGGVLVLEELGHALERGARIYAEVIGYGNASDGQDMVSPSGDGALRAMQAALSTCEESVDYLNTHGTSTQAGDLVELRASSLAFDGNLPPFSSTKSLSGHALGAAGVHEAIYSLLMMQHGFLAASHNIEQIDSEVEALPIIRTTRFNQQVECVMSNSFGFGGANASLIFSKRALDALPV</sequence>
<evidence type="ECO:0000256" key="1">
    <source>
        <dbReference type="ARBA" id="ARBA00004496"/>
    </source>
</evidence>
<gene>
    <name evidence="20" type="primary">fabB_3</name>
    <name evidence="20" type="ORF">PS691_04701</name>
</gene>
<evidence type="ECO:0000256" key="9">
    <source>
        <dbReference type="ARBA" id="ARBA00022832"/>
    </source>
</evidence>
<dbReference type="InterPro" id="IPR020841">
    <property type="entry name" value="PKS_Beta-ketoAc_synthase_dom"/>
</dbReference>
<dbReference type="Pfam" id="PF00109">
    <property type="entry name" value="ketoacyl-synt"/>
    <property type="match status" value="1"/>
</dbReference>
<evidence type="ECO:0000256" key="5">
    <source>
        <dbReference type="ARBA" id="ARBA00013191"/>
    </source>
</evidence>
<dbReference type="FunFam" id="3.40.47.10:FF:000006">
    <property type="entry name" value="3-oxoacyl-[acyl-carrier-protein] synthase I"/>
    <property type="match status" value="1"/>
</dbReference>
<keyword evidence="7" id="KW-0444">Lipid biosynthesis</keyword>
<keyword evidence="11" id="KW-0275">Fatty acid biosynthesis</keyword>
<dbReference type="SUPFAM" id="SSF53901">
    <property type="entry name" value="Thiolase-like"/>
    <property type="match status" value="2"/>
</dbReference>
<dbReference type="PROSITE" id="PS00606">
    <property type="entry name" value="KS3_1"/>
    <property type="match status" value="1"/>
</dbReference>
<evidence type="ECO:0000256" key="4">
    <source>
        <dbReference type="ARBA" id="ARBA00011738"/>
    </source>
</evidence>
<evidence type="ECO:0000256" key="2">
    <source>
        <dbReference type="ARBA" id="ARBA00005194"/>
    </source>
</evidence>
<dbReference type="EC" id="2.3.1.41" evidence="5"/>
<dbReference type="Proteomes" id="UP000337909">
    <property type="component" value="Unassembled WGS sequence"/>
</dbReference>
<keyword evidence="8 18" id="KW-0808">Transferase</keyword>
<dbReference type="InterPro" id="IPR014030">
    <property type="entry name" value="Ketoacyl_synth_N"/>
</dbReference>
<dbReference type="UniPathway" id="UPA00094"/>
<protein>
    <recommendedName>
        <fullName evidence="13">3-oxoacyl-[acyl-carrier-protein] synthase 1</fullName>
        <ecNumber evidence="5">2.3.1.41</ecNumber>
    </recommendedName>
    <alternativeName>
        <fullName evidence="14">3-oxoacyl-[acyl-carrier-protein] synthase I</fullName>
    </alternativeName>
    <alternativeName>
        <fullName evidence="15">Beta-ketoacyl-ACP synthase I</fullName>
    </alternativeName>
</protein>
<dbReference type="Gene3D" id="3.40.47.10">
    <property type="match status" value="2"/>
</dbReference>
<accession>A0A5E7EQD1</accession>
<keyword evidence="9" id="KW-0276">Fatty acid metabolism</keyword>
<dbReference type="InterPro" id="IPR000794">
    <property type="entry name" value="Beta-ketoacyl_synthase"/>
</dbReference>
<reference evidence="20 21" key="1">
    <citation type="submission" date="2019-09" db="EMBL/GenBank/DDBJ databases">
        <authorList>
            <person name="Chandra G."/>
            <person name="Truman W A."/>
        </authorList>
    </citation>
    <scope>NUCLEOTIDE SEQUENCE [LARGE SCALE GENOMIC DNA]</scope>
    <source>
        <strain evidence="20">PS691</strain>
    </source>
</reference>
<dbReference type="AlphaFoldDB" id="A0A5E7EQD1"/>
<evidence type="ECO:0000313" key="21">
    <source>
        <dbReference type="Proteomes" id="UP000337909"/>
    </source>
</evidence>
<evidence type="ECO:0000313" key="20">
    <source>
        <dbReference type="EMBL" id="VVO27873.1"/>
    </source>
</evidence>
<dbReference type="GO" id="GO:0006633">
    <property type="term" value="P:fatty acid biosynthetic process"/>
    <property type="evidence" value="ECO:0007669"/>
    <property type="project" value="UniProtKB-UniPathway"/>
</dbReference>
<dbReference type="GO" id="GO:0004315">
    <property type="term" value="F:3-oxoacyl-[acyl-carrier-protein] synthase activity"/>
    <property type="evidence" value="ECO:0007669"/>
    <property type="project" value="UniProtKB-EC"/>
</dbReference>
<evidence type="ECO:0000256" key="18">
    <source>
        <dbReference type="RuleBase" id="RU003694"/>
    </source>
</evidence>
<dbReference type="InterPro" id="IPR018201">
    <property type="entry name" value="Ketoacyl_synth_AS"/>
</dbReference>
<dbReference type="Pfam" id="PF02801">
    <property type="entry name" value="Ketoacyl-synt_C"/>
    <property type="match status" value="1"/>
</dbReference>
<dbReference type="InterPro" id="IPR014031">
    <property type="entry name" value="Ketoacyl_synth_C"/>
</dbReference>
<evidence type="ECO:0000256" key="14">
    <source>
        <dbReference type="ARBA" id="ARBA00041620"/>
    </source>
</evidence>
<comment type="pathway">
    <text evidence="2">Lipid metabolism; fatty acid biosynthesis.</text>
</comment>
<evidence type="ECO:0000259" key="19">
    <source>
        <dbReference type="PROSITE" id="PS52004"/>
    </source>
</evidence>
<proteinExistence type="inferred from homology"/>
<comment type="subcellular location">
    <subcellularLocation>
        <location evidence="1">Cytoplasm</location>
    </subcellularLocation>
</comment>
<evidence type="ECO:0000256" key="10">
    <source>
        <dbReference type="ARBA" id="ARBA00023098"/>
    </source>
</evidence>
<evidence type="ECO:0000256" key="11">
    <source>
        <dbReference type="ARBA" id="ARBA00023160"/>
    </source>
</evidence>
<evidence type="ECO:0000256" key="16">
    <source>
        <dbReference type="ARBA" id="ARBA00048121"/>
    </source>
</evidence>
<dbReference type="EMBL" id="CABVHQ010000063">
    <property type="protein sequence ID" value="VVO27873.1"/>
    <property type="molecule type" value="Genomic_DNA"/>
</dbReference>
<feature type="domain" description="Ketosynthase family 3 (KS3)" evidence="19">
    <location>
        <begin position="13"/>
        <end position="413"/>
    </location>
</feature>
<evidence type="ECO:0000256" key="6">
    <source>
        <dbReference type="ARBA" id="ARBA00022490"/>
    </source>
</evidence>
<dbReference type="SMART" id="SM00825">
    <property type="entry name" value="PKS_KS"/>
    <property type="match status" value="1"/>
</dbReference>
<organism evidence="20 21">
    <name type="scientific">Pseudomonas fluorescens</name>
    <dbReference type="NCBI Taxonomy" id="294"/>
    <lineage>
        <taxon>Bacteria</taxon>
        <taxon>Pseudomonadati</taxon>
        <taxon>Pseudomonadota</taxon>
        <taxon>Gammaproteobacteria</taxon>
        <taxon>Pseudomonadales</taxon>
        <taxon>Pseudomonadaceae</taxon>
        <taxon>Pseudomonas</taxon>
    </lineage>
</organism>
<dbReference type="GO" id="GO:0005829">
    <property type="term" value="C:cytosol"/>
    <property type="evidence" value="ECO:0007669"/>
    <property type="project" value="TreeGrafter"/>
</dbReference>
<evidence type="ECO:0000256" key="12">
    <source>
        <dbReference type="ARBA" id="ARBA00023315"/>
    </source>
</evidence>
<evidence type="ECO:0000256" key="7">
    <source>
        <dbReference type="ARBA" id="ARBA00022516"/>
    </source>
</evidence>
<comment type="catalytic activity">
    <reaction evidence="16">
        <text>(3Z)-decenoyl-[ACP] + malonyl-[ACP] + H(+) = 3-oxo-(5Z)-dodecenoyl-[ACP] + holo-[ACP] + CO2</text>
        <dbReference type="Rhea" id="RHEA:54940"/>
        <dbReference type="Rhea" id="RHEA-COMP:9623"/>
        <dbReference type="Rhea" id="RHEA-COMP:9685"/>
        <dbReference type="Rhea" id="RHEA-COMP:9927"/>
        <dbReference type="Rhea" id="RHEA-COMP:14042"/>
        <dbReference type="ChEBI" id="CHEBI:15378"/>
        <dbReference type="ChEBI" id="CHEBI:16526"/>
        <dbReference type="ChEBI" id="CHEBI:64479"/>
        <dbReference type="ChEBI" id="CHEBI:78449"/>
        <dbReference type="ChEBI" id="CHEBI:78798"/>
        <dbReference type="ChEBI" id="CHEBI:138410"/>
    </reaction>
    <physiologicalReaction direction="left-to-right" evidence="16">
        <dbReference type="Rhea" id="RHEA:54941"/>
    </physiologicalReaction>
</comment>
<comment type="subunit">
    <text evidence="4">Homodimer.</text>
</comment>
<evidence type="ECO:0000256" key="8">
    <source>
        <dbReference type="ARBA" id="ARBA00022679"/>
    </source>
</evidence>
<dbReference type="PROSITE" id="PS52004">
    <property type="entry name" value="KS3_2"/>
    <property type="match status" value="1"/>
</dbReference>
<dbReference type="CDD" id="cd00834">
    <property type="entry name" value="KAS_I_II"/>
    <property type="match status" value="1"/>
</dbReference>
<evidence type="ECO:0000256" key="17">
    <source>
        <dbReference type="ARBA" id="ARBA00048506"/>
    </source>
</evidence>
<evidence type="ECO:0000256" key="15">
    <source>
        <dbReference type="ARBA" id="ARBA00042143"/>
    </source>
</evidence>
<comment type="catalytic activity">
    <reaction evidence="17">
        <text>a fatty acyl-[ACP] + malonyl-[ACP] + H(+) = a 3-oxoacyl-[ACP] + holo-[ACP] + CO2</text>
        <dbReference type="Rhea" id="RHEA:22836"/>
        <dbReference type="Rhea" id="RHEA-COMP:9623"/>
        <dbReference type="Rhea" id="RHEA-COMP:9685"/>
        <dbReference type="Rhea" id="RHEA-COMP:9916"/>
        <dbReference type="Rhea" id="RHEA-COMP:14125"/>
        <dbReference type="ChEBI" id="CHEBI:15378"/>
        <dbReference type="ChEBI" id="CHEBI:16526"/>
        <dbReference type="ChEBI" id="CHEBI:64479"/>
        <dbReference type="ChEBI" id="CHEBI:78449"/>
        <dbReference type="ChEBI" id="CHEBI:78776"/>
        <dbReference type="ChEBI" id="CHEBI:138651"/>
        <dbReference type="EC" id="2.3.1.41"/>
    </reaction>
    <physiologicalReaction direction="left-to-right" evidence="17">
        <dbReference type="Rhea" id="RHEA:22837"/>
    </physiologicalReaction>
</comment>
<dbReference type="InterPro" id="IPR016039">
    <property type="entry name" value="Thiolase-like"/>
</dbReference>
<keyword evidence="12 20" id="KW-0012">Acyltransferase</keyword>
<evidence type="ECO:0000256" key="13">
    <source>
        <dbReference type="ARBA" id="ARBA00039450"/>
    </source>
</evidence>
<comment type="similarity">
    <text evidence="3 18">Belongs to the thiolase-like superfamily. Beta-ketoacyl-ACP synthases family.</text>
</comment>
<name>A0A5E7EQD1_PSEFL</name>
<keyword evidence="10" id="KW-0443">Lipid metabolism</keyword>
<dbReference type="PANTHER" id="PTHR11712:SF306">
    <property type="entry name" value="3-OXOACYL-[ACYL-CARRIER-PROTEIN] SYNTHASE 1"/>
    <property type="match status" value="1"/>
</dbReference>
<evidence type="ECO:0000256" key="3">
    <source>
        <dbReference type="ARBA" id="ARBA00008467"/>
    </source>
</evidence>
<dbReference type="PANTHER" id="PTHR11712">
    <property type="entry name" value="POLYKETIDE SYNTHASE-RELATED"/>
    <property type="match status" value="1"/>
</dbReference>
<keyword evidence="6" id="KW-0963">Cytoplasm</keyword>